<evidence type="ECO:0000313" key="4">
    <source>
        <dbReference type="Proteomes" id="UP001465976"/>
    </source>
</evidence>
<evidence type="ECO:0000313" key="3">
    <source>
        <dbReference type="EMBL" id="KAL0576089.1"/>
    </source>
</evidence>
<proteinExistence type="predicted"/>
<gene>
    <name evidence="3" type="ORF">V5O48_005888</name>
</gene>
<organism evidence="3 4">
    <name type="scientific">Marasmius crinis-equi</name>
    <dbReference type="NCBI Taxonomy" id="585013"/>
    <lineage>
        <taxon>Eukaryota</taxon>
        <taxon>Fungi</taxon>
        <taxon>Dikarya</taxon>
        <taxon>Basidiomycota</taxon>
        <taxon>Agaricomycotina</taxon>
        <taxon>Agaricomycetes</taxon>
        <taxon>Agaricomycetidae</taxon>
        <taxon>Agaricales</taxon>
        <taxon>Marasmiineae</taxon>
        <taxon>Marasmiaceae</taxon>
        <taxon>Marasmius</taxon>
    </lineage>
</organism>
<dbReference type="InterPro" id="IPR033979">
    <property type="entry name" value="MINDY_domain"/>
</dbReference>
<keyword evidence="4" id="KW-1185">Reference proteome</keyword>
<feature type="compositionally biased region" description="Basic residues" evidence="1">
    <location>
        <begin position="411"/>
        <end position="422"/>
    </location>
</feature>
<name>A0ABR3FL13_9AGAR</name>
<comment type="caution">
    <text evidence="3">The sequence shown here is derived from an EMBL/GenBank/DDBJ whole genome shotgun (WGS) entry which is preliminary data.</text>
</comment>
<feature type="compositionally biased region" description="Low complexity" evidence="1">
    <location>
        <begin position="1"/>
        <end position="33"/>
    </location>
</feature>
<evidence type="ECO:0000259" key="2">
    <source>
        <dbReference type="Pfam" id="PF04424"/>
    </source>
</evidence>
<dbReference type="Pfam" id="PF04424">
    <property type="entry name" value="MINDY_DUB"/>
    <property type="match status" value="1"/>
</dbReference>
<feature type="region of interest" description="Disordered" evidence="1">
    <location>
        <begin position="381"/>
        <end position="422"/>
    </location>
</feature>
<reference evidence="3 4" key="1">
    <citation type="submission" date="2024-02" db="EMBL/GenBank/DDBJ databases">
        <title>A draft genome for the cacao thread blight pathogen Marasmius crinis-equi.</title>
        <authorList>
            <person name="Cohen S.P."/>
            <person name="Baruah I.K."/>
            <person name="Amoako-Attah I."/>
            <person name="Bukari Y."/>
            <person name="Meinhardt L.W."/>
            <person name="Bailey B.A."/>
        </authorList>
    </citation>
    <scope>NUCLEOTIDE SEQUENCE [LARGE SCALE GENOMIC DNA]</scope>
    <source>
        <strain evidence="3 4">GH-76</strain>
    </source>
</reference>
<evidence type="ECO:0000256" key="1">
    <source>
        <dbReference type="SAM" id="MobiDB-lite"/>
    </source>
</evidence>
<dbReference type="PANTHER" id="PTHR18063:SF6">
    <property type="entry name" value="UBIQUITIN CARBOXYL-TERMINAL HYDROLASE"/>
    <property type="match status" value="1"/>
</dbReference>
<accession>A0ABR3FL13</accession>
<dbReference type="EMBL" id="JBAHYK010000248">
    <property type="protein sequence ID" value="KAL0576089.1"/>
    <property type="molecule type" value="Genomic_DNA"/>
</dbReference>
<sequence>MSSSADFQQGSSSQAVASSSQAVASSSRASPSSHVEEIPRFTRENSFQSSEAEVWHLKNIEFGEGDAKKNVKIITQNYNGPCSFIAICNILILRGAIIIEPPTRENVSYEFLSQMVAEYLLLNCPEIDISAALSIMPITQRGMDLNPLFTGSRLFRPEGHGGELKLFEQVGIDLVHGWIVDPESVEAKVLSKTEDYDSAVVLIADADHITKGQLVVEDEDLPQAGSSKAPNNWSDEERAKVEDAIVVRQFIDSTKSQMTYHGLFNLATVVKPGSLVALYRNLHLSVLYKRPGEDESLYTLVTDQVFLHEPSIVWERLEDVDGGWSTFVDSNFIKSSPAGGDFAGRTAEEALRAAEMEVGNFMVSEPGDLDLARQLQAEEDEMARHQREQHMREKNRRRLENEERLRAKQEKKQRKKKDCIIM</sequence>
<dbReference type="InterPro" id="IPR007518">
    <property type="entry name" value="MINDY"/>
</dbReference>
<dbReference type="Proteomes" id="UP001465976">
    <property type="component" value="Unassembled WGS sequence"/>
</dbReference>
<feature type="compositionally biased region" description="Basic and acidic residues" evidence="1">
    <location>
        <begin position="34"/>
        <end position="43"/>
    </location>
</feature>
<feature type="domain" description="MINDY deubiquitinase" evidence="2">
    <location>
        <begin position="54"/>
        <end position="332"/>
    </location>
</feature>
<feature type="region of interest" description="Disordered" evidence="1">
    <location>
        <begin position="1"/>
        <end position="44"/>
    </location>
</feature>
<feature type="compositionally biased region" description="Basic and acidic residues" evidence="1">
    <location>
        <begin position="382"/>
        <end position="410"/>
    </location>
</feature>
<protein>
    <recommendedName>
        <fullName evidence="2">MINDY deubiquitinase domain-containing protein</fullName>
    </recommendedName>
</protein>
<dbReference type="PANTHER" id="PTHR18063">
    <property type="entry name" value="NF-E2 INDUCIBLE PROTEIN"/>
    <property type="match status" value="1"/>
</dbReference>